<dbReference type="InterPro" id="IPR018321">
    <property type="entry name" value="Glucosamine6P_isomerase_CS"/>
</dbReference>
<dbReference type="GO" id="GO:0019262">
    <property type="term" value="P:N-acetylneuraminate catabolic process"/>
    <property type="evidence" value="ECO:0007669"/>
    <property type="project" value="UniProtKB-UniRule"/>
</dbReference>
<keyword evidence="7" id="KW-1185">Reference proteome</keyword>
<evidence type="ECO:0000256" key="4">
    <source>
        <dbReference type="HAMAP-Rule" id="MF_01241"/>
    </source>
</evidence>
<dbReference type="GO" id="GO:0005737">
    <property type="term" value="C:cytoplasm"/>
    <property type="evidence" value="ECO:0007669"/>
    <property type="project" value="TreeGrafter"/>
</dbReference>
<dbReference type="Proteomes" id="UP000181936">
    <property type="component" value="Chromosome"/>
</dbReference>
<dbReference type="HAMAP" id="MF_01241">
    <property type="entry name" value="GlcN6P_deamin"/>
    <property type="match status" value="1"/>
</dbReference>
<dbReference type="PANTHER" id="PTHR11280">
    <property type="entry name" value="GLUCOSAMINE-6-PHOSPHATE ISOMERASE"/>
    <property type="match status" value="1"/>
</dbReference>
<accession>A0A1L3MUI0</accession>
<evidence type="ECO:0000256" key="2">
    <source>
        <dbReference type="ARBA" id="ARBA00022801"/>
    </source>
</evidence>
<proteinExistence type="inferred from homology"/>
<evidence type="ECO:0000313" key="6">
    <source>
        <dbReference type="EMBL" id="APH05996.1"/>
    </source>
</evidence>
<dbReference type="EC" id="3.5.99.6" evidence="4"/>
<protein>
    <recommendedName>
        <fullName evidence="4">Glucosamine-6-phosphate deaminase</fullName>
        <ecNumber evidence="4">3.5.99.6</ecNumber>
    </recommendedName>
    <alternativeName>
        <fullName evidence="4">GlcN6P deaminase</fullName>
        <shortName evidence="4">GNPDA</shortName>
    </alternativeName>
    <alternativeName>
        <fullName evidence="4">Glucosamine-6-phosphate isomerase</fullName>
    </alternativeName>
</protein>
<dbReference type="GO" id="GO:0006043">
    <property type="term" value="P:glucosamine catabolic process"/>
    <property type="evidence" value="ECO:0007669"/>
    <property type="project" value="TreeGrafter"/>
</dbReference>
<dbReference type="InterPro" id="IPR006148">
    <property type="entry name" value="Glc/Gal-6P_isomerase"/>
</dbReference>
<comment type="catalytic activity">
    <reaction evidence="1 4">
        <text>alpha-D-glucosamine 6-phosphate + H2O = beta-D-fructose 6-phosphate + NH4(+)</text>
        <dbReference type="Rhea" id="RHEA:12172"/>
        <dbReference type="ChEBI" id="CHEBI:15377"/>
        <dbReference type="ChEBI" id="CHEBI:28938"/>
        <dbReference type="ChEBI" id="CHEBI:57634"/>
        <dbReference type="ChEBI" id="CHEBI:75989"/>
        <dbReference type="EC" id="3.5.99.6"/>
    </reaction>
</comment>
<evidence type="ECO:0000256" key="3">
    <source>
        <dbReference type="ARBA" id="ARBA00023277"/>
    </source>
</evidence>
<evidence type="ECO:0000313" key="7">
    <source>
        <dbReference type="Proteomes" id="UP000181936"/>
    </source>
</evidence>
<dbReference type="Pfam" id="PF01182">
    <property type="entry name" value="Glucosamine_iso"/>
    <property type="match status" value="1"/>
</dbReference>
<dbReference type="PROSITE" id="PS01161">
    <property type="entry name" value="GLC_GALNAC_ISOMERASE"/>
    <property type="match status" value="1"/>
</dbReference>
<dbReference type="CDD" id="cd01399">
    <property type="entry name" value="GlcN6P_deaminase"/>
    <property type="match status" value="1"/>
</dbReference>
<feature type="active site" description="Proton acceptor; for enolization step" evidence="4">
    <location>
        <position position="67"/>
    </location>
</feature>
<dbReference type="InterPro" id="IPR004547">
    <property type="entry name" value="Glucosamine6P_isomerase"/>
</dbReference>
<name>A0A1L3MUI0_9BACI</name>
<keyword evidence="3 4" id="KW-0119">Carbohydrate metabolism</keyword>
<feature type="active site" description="For ring-opening step" evidence="4">
    <location>
        <position position="143"/>
    </location>
</feature>
<reference evidence="6 7" key="1">
    <citation type="journal article" date="2016" name="Sci. Rep.">
        <title>Complete genome sequence and transcriptomic analysis of a novel marine strain Bacillus weihaiensis reveals the mechanism of brown algae degradation.</title>
        <authorList>
            <person name="Zhu Y."/>
            <person name="Chen P."/>
            <person name="Bao Y."/>
            <person name="Men Y."/>
            <person name="Zeng Y."/>
            <person name="Yang J."/>
            <person name="Sun J."/>
            <person name="Sun Y."/>
        </authorList>
    </citation>
    <scope>NUCLEOTIDE SEQUENCE [LARGE SCALE GENOMIC DNA]</scope>
    <source>
        <strain evidence="6 7">Alg07</strain>
    </source>
</reference>
<dbReference type="SUPFAM" id="SSF100950">
    <property type="entry name" value="NagB/RpiA/CoA transferase-like"/>
    <property type="match status" value="1"/>
</dbReference>
<dbReference type="UniPathway" id="UPA00629">
    <property type="reaction ID" value="UER00684"/>
</dbReference>
<evidence type="ECO:0000259" key="5">
    <source>
        <dbReference type="Pfam" id="PF01182"/>
    </source>
</evidence>
<dbReference type="EMBL" id="CP016020">
    <property type="protein sequence ID" value="APH05996.1"/>
    <property type="molecule type" value="Genomic_DNA"/>
</dbReference>
<comment type="pathway">
    <text evidence="4">Amino-sugar metabolism; N-acetylneuraminate degradation; D-fructose 6-phosphate from N-acetylneuraminate: step 5/5.</text>
</comment>
<dbReference type="GO" id="GO:0005975">
    <property type="term" value="P:carbohydrate metabolic process"/>
    <property type="evidence" value="ECO:0007669"/>
    <property type="project" value="InterPro"/>
</dbReference>
<dbReference type="FunFam" id="3.40.50.1360:FF:000003">
    <property type="entry name" value="Glucosamine-6-phosphate deaminase"/>
    <property type="match status" value="1"/>
</dbReference>
<dbReference type="Gene3D" id="3.40.50.1360">
    <property type="match status" value="1"/>
</dbReference>
<gene>
    <name evidence="4" type="primary">nagB</name>
    <name evidence="6" type="ORF">A9C19_15320</name>
</gene>
<dbReference type="GO" id="GO:0006046">
    <property type="term" value="P:N-acetylglucosamine catabolic process"/>
    <property type="evidence" value="ECO:0007669"/>
    <property type="project" value="UniProtKB-UniRule"/>
</dbReference>
<feature type="active site" description="For ring-opening step" evidence="4">
    <location>
        <position position="136"/>
    </location>
</feature>
<dbReference type="NCBIfam" id="TIGR00502">
    <property type="entry name" value="nagB"/>
    <property type="match status" value="1"/>
</dbReference>
<dbReference type="GO" id="GO:0004342">
    <property type="term" value="F:glucosamine-6-phosphate deaminase activity"/>
    <property type="evidence" value="ECO:0007669"/>
    <property type="project" value="UniProtKB-UniRule"/>
</dbReference>
<evidence type="ECO:0000256" key="1">
    <source>
        <dbReference type="ARBA" id="ARBA00000644"/>
    </source>
</evidence>
<dbReference type="OrthoDB" id="9791139at2"/>
<dbReference type="PANTHER" id="PTHR11280:SF5">
    <property type="entry name" value="GLUCOSAMINE-6-PHOSPHATE ISOMERASE"/>
    <property type="match status" value="1"/>
</dbReference>
<dbReference type="GO" id="GO:0042802">
    <property type="term" value="F:identical protein binding"/>
    <property type="evidence" value="ECO:0007669"/>
    <property type="project" value="TreeGrafter"/>
</dbReference>
<sequence>MQIIEVKDYEEMSLKAAQYILNKVKNKNKMVLGLATGSTPQGLYSHLAWDHQKNNTSYTNVTSFNLDEYIGIPPSDPTSYFYYMYERFFSHIDRVNENAHIPNGLASDLDEECKRYEHLIQVAGGIDLQVLGIGRNGHIGFNEPGTSFESPTHVVELTNSTRQANARYFDTIEKVPTHAITMGIKTILKSREILLLASGESKQNALVHLITGEITEQFPASALKHHSNTTVIADEVALHGVKQLHPR</sequence>
<feature type="active site" description="Proton acceptor; for ring-opening step" evidence="4">
    <location>
        <position position="138"/>
    </location>
</feature>
<dbReference type="AlphaFoldDB" id="A0A1L3MUI0"/>
<comment type="function">
    <text evidence="4">Catalyzes the reversible isomerization-deamination of glucosamine 6-phosphate (GlcN6P) to form fructose 6-phosphate (Fru6P) and ammonium ion.</text>
</comment>
<organism evidence="6 7">
    <name type="scientific">Bacillus weihaiensis</name>
    <dbReference type="NCBI Taxonomy" id="1547283"/>
    <lineage>
        <taxon>Bacteria</taxon>
        <taxon>Bacillati</taxon>
        <taxon>Bacillota</taxon>
        <taxon>Bacilli</taxon>
        <taxon>Bacillales</taxon>
        <taxon>Bacillaceae</taxon>
        <taxon>Bacillus</taxon>
    </lineage>
</organism>
<comment type="similarity">
    <text evidence="4">Belongs to the glucosamine/galactosamine-6-phosphate isomerase family. NagB subfamily.</text>
</comment>
<keyword evidence="2 4" id="KW-0378">Hydrolase</keyword>
<comment type="caution">
    <text evidence="4">Lacks conserved residue(s) required for the propagation of feature annotation.</text>
</comment>
<dbReference type="STRING" id="1547283.A9C19_15320"/>
<feature type="domain" description="Glucosamine/galactosamine-6-phosphate isomerase" evidence="5">
    <location>
        <begin position="10"/>
        <end position="230"/>
    </location>
</feature>
<dbReference type="InterPro" id="IPR037171">
    <property type="entry name" value="NagB/RpiA_transferase-like"/>
</dbReference>
<dbReference type="RefSeq" id="WP_072580797.1">
    <property type="nucleotide sequence ID" value="NZ_CP016020.1"/>
</dbReference>
<dbReference type="KEGG" id="bwh:A9C19_15320"/>